<feature type="transmembrane region" description="Helical" evidence="6">
    <location>
        <begin position="163"/>
        <end position="189"/>
    </location>
</feature>
<feature type="transmembrane region" description="Helical" evidence="6">
    <location>
        <begin position="46"/>
        <end position="65"/>
    </location>
</feature>
<dbReference type="PANTHER" id="PTHR14198">
    <property type="entry name" value="TRANSMEMBRANE 4 L6 FAMILY MEMBER 1-RELATED"/>
    <property type="match status" value="1"/>
</dbReference>
<evidence type="ECO:0000256" key="5">
    <source>
        <dbReference type="ARBA" id="ARBA00023136"/>
    </source>
</evidence>
<evidence type="ECO:0000256" key="2">
    <source>
        <dbReference type="ARBA" id="ARBA00006193"/>
    </source>
</evidence>
<feature type="non-terminal residue" evidence="7">
    <location>
        <position position="206"/>
    </location>
</feature>
<feature type="transmembrane region" description="Helical" evidence="6">
    <location>
        <begin position="72"/>
        <end position="92"/>
    </location>
</feature>
<protein>
    <submittedName>
        <fullName evidence="7">Transmembrane 4 L six family member 18</fullName>
    </submittedName>
</protein>
<keyword evidence="4 6" id="KW-1133">Transmembrane helix</keyword>
<dbReference type="EMBL" id="MU558159">
    <property type="protein sequence ID" value="KAI5614719.1"/>
    <property type="molecule type" value="Genomic_DNA"/>
</dbReference>
<reference evidence="7" key="1">
    <citation type="submission" date="2018-07" db="EMBL/GenBank/DDBJ databases">
        <title>Comparative genomics of catfishes provides insights into carnivory and benthic adaptation.</title>
        <authorList>
            <person name="Zhang Y."/>
            <person name="Wang D."/>
            <person name="Peng Z."/>
            <person name="Zheng S."/>
            <person name="Shao F."/>
            <person name="Tao W."/>
        </authorList>
    </citation>
    <scope>NUCLEOTIDE SEQUENCE</scope>
    <source>
        <strain evidence="7">Chongqing</strain>
    </source>
</reference>
<comment type="similarity">
    <text evidence="2">Belongs to the L6 tetraspanin family.</text>
</comment>
<evidence type="ECO:0000256" key="1">
    <source>
        <dbReference type="ARBA" id="ARBA00004141"/>
    </source>
</evidence>
<evidence type="ECO:0000313" key="8">
    <source>
        <dbReference type="Proteomes" id="UP001205998"/>
    </source>
</evidence>
<dbReference type="Proteomes" id="UP001205998">
    <property type="component" value="Unassembled WGS sequence"/>
</dbReference>
<evidence type="ECO:0000256" key="4">
    <source>
        <dbReference type="ARBA" id="ARBA00022989"/>
    </source>
</evidence>
<feature type="non-terminal residue" evidence="7">
    <location>
        <position position="1"/>
    </location>
</feature>
<keyword evidence="3 6" id="KW-0812">Transmembrane</keyword>
<comment type="subcellular location">
    <subcellularLocation>
        <location evidence="1">Membrane</location>
        <topology evidence="1">Multi-pass membrane protein</topology>
    </subcellularLocation>
</comment>
<sequence>FKTMCSLGFTKSLGFALIPLAICCIVANVLLFFPDGAVEYLKTNHLSWYVWSFMGIGGGGIAVSCSNQIETMIIVTLCAYFVSLVSLCILFVQMCGSVLVSLIGLAGSGYCFAISASAMLQGPYCQVKFGNWTNPFQDNATYLLHPDSWSQCEKPANIVEWNVTLLAILLGLSLIEFLVCFVQFISGLVSAICRPCCYKQQYSLSA</sequence>
<dbReference type="AlphaFoldDB" id="A0AAD5ADI0"/>
<evidence type="ECO:0000313" key="7">
    <source>
        <dbReference type="EMBL" id="KAI5614719.1"/>
    </source>
</evidence>
<accession>A0AAD5ADI0</accession>
<dbReference type="Pfam" id="PF05805">
    <property type="entry name" value="L6_membrane"/>
    <property type="match status" value="1"/>
</dbReference>
<dbReference type="InterPro" id="IPR008661">
    <property type="entry name" value="L6_membrane"/>
</dbReference>
<organism evidence="7 8">
    <name type="scientific">Silurus asotus</name>
    <name type="common">Amur catfish</name>
    <name type="synonym">Parasilurus asotus</name>
    <dbReference type="NCBI Taxonomy" id="30991"/>
    <lineage>
        <taxon>Eukaryota</taxon>
        <taxon>Metazoa</taxon>
        <taxon>Chordata</taxon>
        <taxon>Craniata</taxon>
        <taxon>Vertebrata</taxon>
        <taxon>Euteleostomi</taxon>
        <taxon>Actinopterygii</taxon>
        <taxon>Neopterygii</taxon>
        <taxon>Teleostei</taxon>
        <taxon>Ostariophysi</taxon>
        <taxon>Siluriformes</taxon>
        <taxon>Siluridae</taxon>
        <taxon>Silurus</taxon>
    </lineage>
</organism>
<feature type="transmembrane region" description="Helical" evidence="6">
    <location>
        <begin position="12"/>
        <end position="34"/>
    </location>
</feature>
<comment type="caution">
    <text evidence="7">The sequence shown here is derived from an EMBL/GenBank/DDBJ whole genome shotgun (WGS) entry which is preliminary data.</text>
</comment>
<feature type="transmembrane region" description="Helical" evidence="6">
    <location>
        <begin position="98"/>
        <end position="120"/>
    </location>
</feature>
<evidence type="ECO:0000256" key="3">
    <source>
        <dbReference type="ARBA" id="ARBA00022692"/>
    </source>
</evidence>
<dbReference type="PANTHER" id="PTHR14198:SF18">
    <property type="entry name" value="TRANSMEMBRANE 4 L6 FAMILY MEMBER 1"/>
    <property type="match status" value="1"/>
</dbReference>
<keyword evidence="8" id="KW-1185">Reference proteome</keyword>
<evidence type="ECO:0000256" key="6">
    <source>
        <dbReference type="SAM" id="Phobius"/>
    </source>
</evidence>
<dbReference type="GO" id="GO:0016020">
    <property type="term" value="C:membrane"/>
    <property type="evidence" value="ECO:0007669"/>
    <property type="project" value="UniProtKB-SubCell"/>
</dbReference>
<proteinExistence type="inferred from homology"/>
<keyword evidence="5 6" id="KW-0472">Membrane</keyword>
<name>A0AAD5ADI0_SILAS</name>
<gene>
    <name evidence="7" type="ORF">C0J50_3531</name>
</gene>